<proteinExistence type="predicted"/>
<gene>
    <name evidence="1" type="ORF">EPD65_10800</name>
</gene>
<dbReference type="EMBL" id="SJZJ01000017">
    <property type="protein sequence ID" value="TCJ23350.1"/>
    <property type="molecule type" value="Genomic_DNA"/>
</dbReference>
<accession>A0A4R1BYZ9</accession>
<reference evidence="1 2" key="1">
    <citation type="submission" date="2019-03" db="EMBL/GenBank/DDBJ databases">
        <authorList>
            <person name="Kim M.K.M."/>
        </authorList>
    </citation>
    <scope>NUCLEOTIDE SEQUENCE [LARGE SCALE GENOMIC DNA]</scope>
    <source>
        <strain evidence="1 2">18JY15-6</strain>
    </source>
</reference>
<comment type="caution">
    <text evidence="1">The sequence shown here is derived from an EMBL/GenBank/DDBJ whole genome shotgun (WGS) entry which is preliminary data.</text>
</comment>
<sequence length="250" mass="27033">MPTASSDVAELILEGRLTTASNATFLGRLDDLQVVYKPIAGERPLWDFPQGHLAHRELATYAVSEALGWHVVPRTWLGDGPHGPGMVQEWIEEDAYAAVDVVLPGEQQPGQVVVLEARDETGRPVLLVHEESAALRRIALLDVLVNNADRKGGHVLSRGDARFGIDHGVTFHTDPKLRTVLWGWIGDPLTVDETAAIEQVLHDGALHDSLRALVADAEVEAFLARAATLLTAGAFPAPTGDWPAIPWPAL</sequence>
<dbReference type="OrthoDB" id="3423180at2"/>
<dbReference type="NCBIfam" id="TIGR03843">
    <property type="entry name" value="SCO1664 family protein"/>
    <property type="match status" value="1"/>
</dbReference>
<organism evidence="1 2">
    <name type="scientific">Nocardioides jejuensis</name>
    <dbReference type="NCBI Taxonomy" id="2502782"/>
    <lineage>
        <taxon>Bacteria</taxon>
        <taxon>Bacillati</taxon>
        <taxon>Actinomycetota</taxon>
        <taxon>Actinomycetes</taxon>
        <taxon>Propionibacteriales</taxon>
        <taxon>Nocardioidaceae</taxon>
        <taxon>Nocardioides</taxon>
    </lineage>
</organism>
<dbReference type="AlphaFoldDB" id="A0A4R1BYZ9"/>
<name>A0A4R1BYZ9_9ACTN</name>
<evidence type="ECO:0000313" key="2">
    <source>
        <dbReference type="Proteomes" id="UP000295453"/>
    </source>
</evidence>
<protein>
    <submittedName>
        <fullName evidence="1">SCO1664 family protein</fullName>
    </submittedName>
</protein>
<keyword evidence="2" id="KW-1185">Reference proteome</keyword>
<evidence type="ECO:0000313" key="1">
    <source>
        <dbReference type="EMBL" id="TCJ23350.1"/>
    </source>
</evidence>
<dbReference type="InterPro" id="IPR022292">
    <property type="entry name" value="CHP03843"/>
</dbReference>
<dbReference type="Proteomes" id="UP000295453">
    <property type="component" value="Unassembled WGS sequence"/>
</dbReference>